<dbReference type="GO" id="GO:0006465">
    <property type="term" value="P:signal peptide processing"/>
    <property type="evidence" value="ECO:0007669"/>
    <property type="project" value="InterPro"/>
</dbReference>
<feature type="domain" description="Peptidase S26" evidence="3">
    <location>
        <begin position="7"/>
        <end position="87"/>
    </location>
</feature>
<keyword evidence="5" id="KW-1185">Reference proteome</keyword>
<dbReference type="GO" id="GO:0016020">
    <property type="term" value="C:membrane"/>
    <property type="evidence" value="ECO:0007669"/>
    <property type="project" value="UniProtKB-SubCell"/>
</dbReference>
<dbReference type="OrthoDB" id="1078331at2"/>
<name>A0A2U0UK00_9BACT</name>
<dbReference type="GO" id="GO:0009003">
    <property type="term" value="F:signal peptidase activity"/>
    <property type="evidence" value="ECO:0007669"/>
    <property type="project" value="UniProtKB-EC"/>
</dbReference>
<comment type="similarity">
    <text evidence="2">Belongs to the peptidase S26 family.</text>
</comment>
<keyword evidence="2" id="KW-0378">Hydrolase</keyword>
<evidence type="ECO:0000313" key="4">
    <source>
        <dbReference type="EMBL" id="PVX57975.1"/>
    </source>
</evidence>
<dbReference type="InterPro" id="IPR019533">
    <property type="entry name" value="Peptidase_S26"/>
</dbReference>
<evidence type="ECO:0000313" key="5">
    <source>
        <dbReference type="Proteomes" id="UP000245870"/>
    </source>
</evidence>
<dbReference type="Gene3D" id="2.10.109.10">
    <property type="entry name" value="Umud Fragment, subunit A"/>
    <property type="match status" value="1"/>
</dbReference>
<reference evidence="4 5" key="1">
    <citation type="submission" date="2018-05" db="EMBL/GenBank/DDBJ databases">
        <title>Genomic Encyclopedia of Type Strains, Phase IV (KMG-IV): sequencing the most valuable type-strain genomes for metagenomic binning, comparative biology and taxonomic classification.</title>
        <authorList>
            <person name="Goeker M."/>
        </authorList>
    </citation>
    <scope>NUCLEOTIDE SEQUENCE [LARGE SCALE GENOMIC DNA]</scope>
    <source>
        <strain evidence="4 5">DSM 100333</strain>
    </source>
</reference>
<organism evidence="4 5">
    <name type="scientific">Hallella colorans</name>
    <dbReference type="NCBI Taxonomy" id="1703337"/>
    <lineage>
        <taxon>Bacteria</taxon>
        <taxon>Pseudomonadati</taxon>
        <taxon>Bacteroidota</taxon>
        <taxon>Bacteroidia</taxon>
        <taxon>Bacteroidales</taxon>
        <taxon>Prevotellaceae</taxon>
        <taxon>Hallella</taxon>
    </lineage>
</organism>
<dbReference type="AlphaFoldDB" id="A0A2U0UK00"/>
<sequence length="134" mass="15227">MRYFLKTIFVFAGALAILLVVRFYAFTVYAVPTDIDQTLRRGDRVVVNKLSHAGFKKGDLMVFRCSRDIIGRVEGVPGDTVAVDSGQYLIPRICCSRCRCSDCKLYLVNLGKSRTLVYRHQVLGHAYKLFHLSF</sequence>
<dbReference type="Proteomes" id="UP000245870">
    <property type="component" value="Unassembled WGS sequence"/>
</dbReference>
<dbReference type="InterPro" id="IPR000223">
    <property type="entry name" value="Pept_S26A_signal_pept_1"/>
</dbReference>
<evidence type="ECO:0000256" key="1">
    <source>
        <dbReference type="ARBA" id="ARBA00019232"/>
    </source>
</evidence>
<dbReference type="GO" id="GO:0004252">
    <property type="term" value="F:serine-type endopeptidase activity"/>
    <property type="evidence" value="ECO:0007669"/>
    <property type="project" value="InterPro"/>
</dbReference>
<dbReference type="EC" id="3.4.21.89" evidence="2"/>
<accession>A0A2U0UK00</accession>
<dbReference type="InterPro" id="IPR036286">
    <property type="entry name" value="LexA/Signal_pep-like_sf"/>
</dbReference>
<comment type="subcellular location">
    <subcellularLocation>
        <location evidence="2">Membrane</location>
        <topology evidence="2">Single-pass type II membrane protein</topology>
    </subcellularLocation>
</comment>
<evidence type="ECO:0000259" key="3">
    <source>
        <dbReference type="Pfam" id="PF10502"/>
    </source>
</evidence>
<evidence type="ECO:0000256" key="2">
    <source>
        <dbReference type="RuleBase" id="RU362042"/>
    </source>
</evidence>
<protein>
    <recommendedName>
        <fullName evidence="1 2">Signal peptidase I</fullName>
        <ecNumber evidence="2">3.4.21.89</ecNumber>
    </recommendedName>
</protein>
<dbReference type="RefSeq" id="WP_116615835.1">
    <property type="nucleotide sequence ID" value="NZ_QENY01000003.1"/>
</dbReference>
<dbReference type="SUPFAM" id="SSF51306">
    <property type="entry name" value="LexA/Signal peptidase"/>
    <property type="match status" value="1"/>
</dbReference>
<dbReference type="EMBL" id="QENY01000003">
    <property type="protein sequence ID" value="PVX57975.1"/>
    <property type="molecule type" value="Genomic_DNA"/>
</dbReference>
<keyword evidence="2" id="KW-0645">Protease</keyword>
<gene>
    <name evidence="4" type="ORF">C7379_10398</name>
</gene>
<comment type="caution">
    <text evidence="4">The sequence shown here is derived from an EMBL/GenBank/DDBJ whole genome shotgun (WGS) entry which is preliminary data.</text>
</comment>
<dbReference type="NCBIfam" id="TIGR02227">
    <property type="entry name" value="sigpep_I_bact"/>
    <property type="match status" value="1"/>
</dbReference>
<proteinExistence type="inferred from homology"/>
<comment type="catalytic activity">
    <reaction evidence="2">
        <text>Cleavage of hydrophobic, N-terminal signal or leader sequences from secreted and periplasmic proteins.</text>
        <dbReference type="EC" id="3.4.21.89"/>
    </reaction>
</comment>
<dbReference type="Pfam" id="PF10502">
    <property type="entry name" value="Peptidase_S26"/>
    <property type="match status" value="1"/>
</dbReference>